<dbReference type="InterPro" id="IPR001584">
    <property type="entry name" value="Integrase_cat-core"/>
</dbReference>
<evidence type="ECO:0000256" key="2">
    <source>
        <dbReference type="PROSITE-ProRule" id="PRU00047"/>
    </source>
</evidence>
<dbReference type="Gene3D" id="3.30.420.10">
    <property type="entry name" value="Ribonuclease H-like superfamily/Ribonuclease H"/>
    <property type="match status" value="1"/>
</dbReference>
<dbReference type="SUPFAM" id="SSF53098">
    <property type="entry name" value="Ribonuclease H-like"/>
    <property type="match status" value="1"/>
</dbReference>
<dbReference type="InterPro" id="IPR054722">
    <property type="entry name" value="PolX-like_BBD"/>
</dbReference>
<dbReference type="GO" id="GO:0008270">
    <property type="term" value="F:zinc ion binding"/>
    <property type="evidence" value="ECO:0007669"/>
    <property type="project" value="UniProtKB-KW"/>
</dbReference>
<keyword evidence="1" id="KW-0378">Hydrolase</keyword>
<name>A0A6L2LKA0_TANCI</name>
<dbReference type="PANTHER" id="PTHR42648:SF28">
    <property type="entry name" value="TRANSPOSON-ENCODED PROTEIN WITH RIBONUCLEASE H-LIKE AND RETROVIRUS ZINC FINGER-LIKE DOMAINS"/>
    <property type="match status" value="1"/>
</dbReference>
<feature type="compositionally biased region" description="Basic residues" evidence="3">
    <location>
        <begin position="796"/>
        <end position="805"/>
    </location>
</feature>
<dbReference type="GO" id="GO:0015074">
    <property type="term" value="P:DNA integration"/>
    <property type="evidence" value="ECO:0007669"/>
    <property type="project" value="InterPro"/>
</dbReference>
<dbReference type="EMBL" id="BKCJ010004643">
    <property type="protein sequence ID" value="GEU62256.1"/>
    <property type="molecule type" value="Genomic_DNA"/>
</dbReference>
<dbReference type="Pfam" id="PF22936">
    <property type="entry name" value="Pol_BBD"/>
    <property type="match status" value="1"/>
</dbReference>
<reference evidence="6" key="1">
    <citation type="journal article" date="2019" name="Sci. Rep.">
        <title>Draft genome of Tanacetum cinerariifolium, the natural source of mosquito coil.</title>
        <authorList>
            <person name="Yamashiro T."/>
            <person name="Shiraishi A."/>
            <person name="Satake H."/>
            <person name="Nakayama K."/>
        </authorList>
    </citation>
    <scope>NUCLEOTIDE SEQUENCE</scope>
</reference>
<protein>
    <submittedName>
        <fullName evidence="6">Gag-Pol polyprotein</fullName>
    </submittedName>
</protein>
<dbReference type="InterPro" id="IPR001878">
    <property type="entry name" value="Znf_CCHC"/>
</dbReference>
<gene>
    <name evidence="6" type="ORF">Tci_034234</name>
</gene>
<evidence type="ECO:0000256" key="3">
    <source>
        <dbReference type="SAM" id="MobiDB-lite"/>
    </source>
</evidence>
<feature type="compositionally biased region" description="Polar residues" evidence="3">
    <location>
        <begin position="826"/>
        <end position="843"/>
    </location>
</feature>
<feature type="domain" description="CCHC-type" evidence="4">
    <location>
        <begin position="810"/>
        <end position="823"/>
    </location>
</feature>
<feature type="region of interest" description="Disordered" evidence="3">
    <location>
        <begin position="823"/>
        <end position="843"/>
    </location>
</feature>
<dbReference type="PANTHER" id="PTHR42648">
    <property type="entry name" value="TRANSPOSASE, PUTATIVE-RELATED"/>
    <property type="match status" value="1"/>
</dbReference>
<evidence type="ECO:0000256" key="1">
    <source>
        <dbReference type="ARBA" id="ARBA00022670"/>
    </source>
</evidence>
<proteinExistence type="predicted"/>
<dbReference type="Pfam" id="PF00665">
    <property type="entry name" value="rve"/>
    <property type="match status" value="1"/>
</dbReference>
<dbReference type="InterPro" id="IPR039537">
    <property type="entry name" value="Retrotran_Ty1/copia-like"/>
</dbReference>
<organism evidence="6">
    <name type="scientific">Tanacetum cinerariifolium</name>
    <name type="common">Dalmatian daisy</name>
    <name type="synonym">Chrysanthemum cinerariifolium</name>
    <dbReference type="NCBI Taxonomy" id="118510"/>
    <lineage>
        <taxon>Eukaryota</taxon>
        <taxon>Viridiplantae</taxon>
        <taxon>Streptophyta</taxon>
        <taxon>Embryophyta</taxon>
        <taxon>Tracheophyta</taxon>
        <taxon>Spermatophyta</taxon>
        <taxon>Magnoliopsida</taxon>
        <taxon>eudicotyledons</taxon>
        <taxon>Gunneridae</taxon>
        <taxon>Pentapetalae</taxon>
        <taxon>asterids</taxon>
        <taxon>campanulids</taxon>
        <taxon>Asterales</taxon>
        <taxon>Asteraceae</taxon>
        <taxon>Asteroideae</taxon>
        <taxon>Anthemideae</taxon>
        <taxon>Anthemidinae</taxon>
        <taxon>Tanacetum</taxon>
    </lineage>
</organism>
<evidence type="ECO:0000259" key="5">
    <source>
        <dbReference type="PROSITE" id="PS50994"/>
    </source>
</evidence>
<accession>A0A6L2LKA0</accession>
<dbReference type="GO" id="GO:0003676">
    <property type="term" value="F:nucleic acid binding"/>
    <property type="evidence" value="ECO:0007669"/>
    <property type="project" value="InterPro"/>
</dbReference>
<keyword evidence="1" id="KW-0645">Protease</keyword>
<keyword evidence="2" id="KW-0862">Zinc</keyword>
<dbReference type="InterPro" id="IPR036397">
    <property type="entry name" value="RNaseH_sf"/>
</dbReference>
<feature type="region of interest" description="Disordered" evidence="3">
    <location>
        <begin position="321"/>
        <end position="341"/>
    </location>
</feature>
<dbReference type="Pfam" id="PF14223">
    <property type="entry name" value="Retrotran_gag_2"/>
    <property type="match status" value="1"/>
</dbReference>
<dbReference type="GO" id="GO:0008233">
    <property type="term" value="F:peptidase activity"/>
    <property type="evidence" value="ECO:0007669"/>
    <property type="project" value="UniProtKB-KW"/>
</dbReference>
<keyword evidence="2" id="KW-0479">Metal-binding</keyword>
<feature type="domain" description="Integrase catalytic" evidence="5">
    <location>
        <begin position="994"/>
        <end position="1160"/>
    </location>
</feature>
<sequence length="1293" mass="146032">MDSIISFKQKNTLAEYMIFFDAKNHLPMLDKDLYDSWKSRIELYMQNREHERMILESVEHGPLIWPTVKENGVIRTKKYAELSAAEKIQADCNIKATNIILQGLPVDIYSLVNHHRVAKDLWKRVQLLMQGTSLTKQERECNMYDAFDKFTHIKGESLHTLPPEWSKFVTDAKLVKELHTSNYDQLHAYLEQHELHANEGFAVSVFSSGYDPIDCLNKAIAFLADATSLRFPSTNNQLRTSANTRNQATIQDDRVTVQQVQGRQRKNYFGTTYKGNATSSRGNTTSGQARVVKCYNCQGDGGVSGVSLSVVSSFDDKNGETVGNGGIWPDDGSSDGSDSGFLRRLRSEPVTEILTPSPISSDVVAWSGDAVFMNCNETNGRVPLHLMSSVGDSSGTHHCGEKDPYVEKVFVDVCAPNGKSRTVCIPQIMGGLVRHFVEIIFGVLSHSFWPLAKFSMASHASSPLNSLRFLSAAKSRSIRGFLRWLRSDVLTEILTPSPRSSDVVVWSGDSVSMNSTVVVGVDEAVAAMVWMMMMAYGCDEVMGMMTRLTEMMEMTSGVDDDDDVRLVRVEVLCDGVGGRPKMGGWNLNPNTTFSQEQPKSKHFLMTYAVKVVVVRWRRLLAAFFAVMLTMYGVRWWRRLVLVRACVGGVWRAMTTKYEIEKFNGNNFSLWILKMKAIFRKDKCLAAIGERPVEVTNDSKWDEMDGNAIENMHLALADGVLSSIEEKNTANDIWDHLTRLYEARSLHNKFFLKRKLYALRMTESTSVTEHVNNLNNVEALVVTKGKSMESRSSGSHNHGKSKTRKKKNNFRCFKCGKQGHFKKDYRGSNTSNPQGNVASTSDDGNSLCCEAAVANEGKKRFADVWLFDTGANFHMTARREWFHQYKPISEGGFVYSCNDHELKITGIRSIMVKMHDDDVGCKVEIQNKIMKIIKGTLVLMIGEKVAANLYQLKGEIMEEAEASVASHSLRHKVAISWHQKLGHISEQGMKILVNRKLLPGLTKVSLPFYEYSVQSLGGAKYFVSFIDDYSRRCWVYPIKKKSDVFEVFKVYKAWVELDSGTKIKCLRTDNESEYTGDEFDLFCRKEGIKRQFTIAYTPQQNGVAERMNRTLLERARAMLATASLGKSFEAEAVNTACYVIKRSPSTTVELKTPMEMWTGKPVKKCLFLGYADGFKGYRLWDPTAHKVVISRDVVFIEDKIQENEEGVSTTRETTTIQMEKEFQSNDSSEAVPQHEVNEMTESQAPTTHTLYRERRRLGWQADYVMESNISYYLLTEDGESSTLQEALNNPDASF</sequence>
<dbReference type="InterPro" id="IPR012337">
    <property type="entry name" value="RNaseH-like_sf"/>
</dbReference>
<comment type="caution">
    <text evidence="6">The sequence shown here is derived from an EMBL/GenBank/DDBJ whole genome shotgun (WGS) entry which is preliminary data.</text>
</comment>
<dbReference type="GO" id="GO:0006508">
    <property type="term" value="P:proteolysis"/>
    <property type="evidence" value="ECO:0007669"/>
    <property type="project" value="UniProtKB-KW"/>
</dbReference>
<dbReference type="InterPro" id="IPR057670">
    <property type="entry name" value="SH3_retrovirus"/>
</dbReference>
<evidence type="ECO:0000259" key="4">
    <source>
        <dbReference type="PROSITE" id="PS50158"/>
    </source>
</evidence>
<dbReference type="PROSITE" id="PS50994">
    <property type="entry name" value="INTEGRASE"/>
    <property type="match status" value="1"/>
</dbReference>
<feature type="region of interest" description="Disordered" evidence="3">
    <location>
        <begin position="784"/>
        <end position="805"/>
    </location>
</feature>
<keyword evidence="2" id="KW-0863">Zinc-finger</keyword>
<feature type="compositionally biased region" description="Low complexity" evidence="3">
    <location>
        <begin position="330"/>
        <end position="340"/>
    </location>
</feature>
<dbReference type="PROSITE" id="PS50158">
    <property type="entry name" value="ZF_CCHC"/>
    <property type="match status" value="1"/>
</dbReference>
<evidence type="ECO:0000313" key="6">
    <source>
        <dbReference type="EMBL" id="GEU62256.1"/>
    </source>
</evidence>
<dbReference type="Pfam" id="PF25597">
    <property type="entry name" value="SH3_retrovirus"/>
    <property type="match status" value="1"/>
</dbReference>